<dbReference type="Proteomes" id="UP001162164">
    <property type="component" value="Unassembled WGS sequence"/>
</dbReference>
<dbReference type="EMBL" id="JAPWTJ010000053">
    <property type="protein sequence ID" value="KAJ8983928.1"/>
    <property type="molecule type" value="Genomic_DNA"/>
</dbReference>
<accession>A0ABQ9K013</accession>
<feature type="compositionally biased region" description="Pro residues" evidence="1">
    <location>
        <begin position="169"/>
        <end position="180"/>
    </location>
</feature>
<feature type="region of interest" description="Disordered" evidence="1">
    <location>
        <begin position="106"/>
        <end position="128"/>
    </location>
</feature>
<sequence length="180" mass="18975">MSSGWCGVYSWTTDIPKGPMRVLSMPGRRDVLLVAGLSSDPRRTLQGQRTILTLHVPANPQLTSAPSSSSTVFATTTKLNQAGSSTAQASSESSSSQFGAAENLTDSSTYTDQTETDFSSEQPEITSGSPKNCVVMGNCIECICGQGAKVTCSPHQCAPAGDEINDYRPPGPRLPLPDVF</sequence>
<organism evidence="2 3">
    <name type="scientific">Molorchus minor</name>
    <dbReference type="NCBI Taxonomy" id="1323400"/>
    <lineage>
        <taxon>Eukaryota</taxon>
        <taxon>Metazoa</taxon>
        <taxon>Ecdysozoa</taxon>
        <taxon>Arthropoda</taxon>
        <taxon>Hexapoda</taxon>
        <taxon>Insecta</taxon>
        <taxon>Pterygota</taxon>
        <taxon>Neoptera</taxon>
        <taxon>Endopterygota</taxon>
        <taxon>Coleoptera</taxon>
        <taxon>Polyphaga</taxon>
        <taxon>Cucujiformia</taxon>
        <taxon>Chrysomeloidea</taxon>
        <taxon>Cerambycidae</taxon>
        <taxon>Lamiinae</taxon>
        <taxon>Monochamini</taxon>
        <taxon>Molorchus</taxon>
    </lineage>
</organism>
<gene>
    <name evidence="2" type="ORF">NQ317_008630</name>
</gene>
<keyword evidence="3" id="KW-1185">Reference proteome</keyword>
<protein>
    <submittedName>
        <fullName evidence="2">Uncharacterized protein</fullName>
    </submittedName>
</protein>
<evidence type="ECO:0000313" key="2">
    <source>
        <dbReference type="EMBL" id="KAJ8983928.1"/>
    </source>
</evidence>
<evidence type="ECO:0000313" key="3">
    <source>
        <dbReference type="Proteomes" id="UP001162164"/>
    </source>
</evidence>
<evidence type="ECO:0000256" key="1">
    <source>
        <dbReference type="SAM" id="MobiDB-lite"/>
    </source>
</evidence>
<feature type="region of interest" description="Disordered" evidence="1">
    <location>
        <begin position="160"/>
        <end position="180"/>
    </location>
</feature>
<comment type="caution">
    <text evidence="2">The sequence shown here is derived from an EMBL/GenBank/DDBJ whole genome shotgun (WGS) entry which is preliminary data.</text>
</comment>
<name>A0ABQ9K013_9CUCU</name>
<reference evidence="2" key="1">
    <citation type="journal article" date="2023" name="Insect Mol. Biol.">
        <title>Genome sequencing provides insights into the evolution of gene families encoding plant cell wall-degrading enzymes in longhorned beetles.</title>
        <authorList>
            <person name="Shin N.R."/>
            <person name="Okamura Y."/>
            <person name="Kirsch R."/>
            <person name="Pauchet Y."/>
        </authorList>
    </citation>
    <scope>NUCLEOTIDE SEQUENCE</scope>
    <source>
        <strain evidence="2">MMC_N1</strain>
    </source>
</reference>
<proteinExistence type="predicted"/>